<name>A0A8J6HJY7_TENMO</name>
<dbReference type="EMBL" id="JABDTM020023074">
    <property type="protein sequence ID" value="KAH0815456.1"/>
    <property type="molecule type" value="Genomic_DNA"/>
</dbReference>
<accession>A0A8J6HJY7</accession>
<gene>
    <name evidence="2" type="ORF">GEV33_007335</name>
</gene>
<evidence type="ECO:0000256" key="1">
    <source>
        <dbReference type="SAM" id="MobiDB-lite"/>
    </source>
</evidence>
<proteinExistence type="predicted"/>
<reference evidence="2" key="1">
    <citation type="journal article" date="2020" name="J Insects Food Feed">
        <title>The yellow mealworm (Tenebrio molitor) genome: a resource for the emerging insects as food and feed industry.</title>
        <authorList>
            <person name="Eriksson T."/>
            <person name="Andere A."/>
            <person name="Kelstrup H."/>
            <person name="Emery V."/>
            <person name="Picard C."/>
        </authorList>
    </citation>
    <scope>NUCLEOTIDE SEQUENCE</scope>
    <source>
        <strain evidence="2">Stoneville</strain>
        <tissue evidence="2">Whole head</tissue>
    </source>
</reference>
<dbReference type="Proteomes" id="UP000719412">
    <property type="component" value="Unassembled WGS sequence"/>
</dbReference>
<feature type="compositionally biased region" description="Basic and acidic residues" evidence="1">
    <location>
        <begin position="117"/>
        <end position="132"/>
    </location>
</feature>
<evidence type="ECO:0000313" key="3">
    <source>
        <dbReference type="Proteomes" id="UP000719412"/>
    </source>
</evidence>
<dbReference type="AlphaFoldDB" id="A0A8J6HJY7"/>
<evidence type="ECO:0000313" key="2">
    <source>
        <dbReference type="EMBL" id="KAH0815456.1"/>
    </source>
</evidence>
<feature type="region of interest" description="Disordered" evidence="1">
    <location>
        <begin position="108"/>
        <end position="155"/>
    </location>
</feature>
<reference evidence="2" key="2">
    <citation type="submission" date="2021-08" db="EMBL/GenBank/DDBJ databases">
        <authorList>
            <person name="Eriksson T."/>
        </authorList>
    </citation>
    <scope>NUCLEOTIDE SEQUENCE</scope>
    <source>
        <strain evidence="2">Stoneville</strain>
        <tissue evidence="2">Whole head</tissue>
    </source>
</reference>
<protein>
    <submittedName>
        <fullName evidence="2">Uncharacterized protein</fullName>
    </submittedName>
</protein>
<organism evidence="2 3">
    <name type="scientific">Tenebrio molitor</name>
    <name type="common">Yellow mealworm beetle</name>
    <dbReference type="NCBI Taxonomy" id="7067"/>
    <lineage>
        <taxon>Eukaryota</taxon>
        <taxon>Metazoa</taxon>
        <taxon>Ecdysozoa</taxon>
        <taxon>Arthropoda</taxon>
        <taxon>Hexapoda</taxon>
        <taxon>Insecta</taxon>
        <taxon>Pterygota</taxon>
        <taxon>Neoptera</taxon>
        <taxon>Endopterygota</taxon>
        <taxon>Coleoptera</taxon>
        <taxon>Polyphaga</taxon>
        <taxon>Cucujiformia</taxon>
        <taxon>Tenebrionidae</taxon>
        <taxon>Tenebrio</taxon>
    </lineage>
</organism>
<keyword evidence="3" id="KW-1185">Reference proteome</keyword>
<sequence>MIADDARLAHCLRHGVDVTNLEEDFWKSSRSMFFSVTKLWAGSPTAPWVKWKSHRSMSFFCDEAVGWSRAATDRYSLPSVKISVAMRGSTFEEVLSAMDPEIAVLKKEIPAPTGDVSRQEPSKEEPFTEAKGKRPNSAITPEDPTIVFVNHANRN</sequence>
<comment type="caution">
    <text evidence="2">The sequence shown here is derived from an EMBL/GenBank/DDBJ whole genome shotgun (WGS) entry which is preliminary data.</text>
</comment>